<sequence>MIDALHSRLTGLAMVAMLALAFVALGAGHRVASADEAAVEALALAGADVSALCGGSDVDGKLSKGDCAACHIAGGTLLSDPWGEVAAADLVVAAVVAPPRESRAPRAARDPAHGLRAPPTV</sequence>
<feature type="compositionally biased region" description="Basic and acidic residues" evidence="1">
    <location>
        <begin position="100"/>
        <end position="113"/>
    </location>
</feature>
<dbReference type="Proteomes" id="UP001652542">
    <property type="component" value="Unassembled WGS sequence"/>
</dbReference>
<feature type="region of interest" description="Disordered" evidence="1">
    <location>
        <begin position="100"/>
        <end position="121"/>
    </location>
</feature>
<organism evidence="2 3">
    <name type="scientific">Albidovulum marisflavi</name>
    <dbReference type="NCBI Taxonomy" id="2984159"/>
    <lineage>
        <taxon>Bacteria</taxon>
        <taxon>Pseudomonadati</taxon>
        <taxon>Pseudomonadota</taxon>
        <taxon>Alphaproteobacteria</taxon>
        <taxon>Rhodobacterales</taxon>
        <taxon>Paracoccaceae</taxon>
        <taxon>Albidovulum</taxon>
    </lineage>
</organism>
<dbReference type="RefSeq" id="WP_263734031.1">
    <property type="nucleotide sequence ID" value="NZ_JAOWKY010000001.1"/>
</dbReference>
<keyword evidence="3" id="KW-1185">Reference proteome</keyword>
<accession>A0ABT2ZBE2</accession>
<proteinExistence type="predicted"/>
<name>A0ABT2ZBE2_9RHOB</name>
<protein>
    <recommendedName>
        <fullName evidence="4">Cytochrome c domain-containing protein</fullName>
    </recommendedName>
</protein>
<gene>
    <name evidence="2" type="ORF">OEW28_07235</name>
</gene>
<evidence type="ECO:0000256" key="1">
    <source>
        <dbReference type="SAM" id="MobiDB-lite"/>
    </source>
</evidence>
<evidence type="ECO:0000313" key="3">
    <source>
        <dbReference type="Proteomes" id="UP001652542"/>
    </source>
</evidence>
<reference evidence="2 3" key="1">
    <citation type="submission" date="2022-10" db="EMBL/GenBank/DDBJ databases">
        <title>Defluviimonas sp. nov., isolated from ocean surface water.</title>
        <authorList>
            <person name="He W."/>
            <person name="Wang L."/>
            <person name="Zhang D.-F."/>
        </authorList>
    </citation>
    <scope>NUCLEOTIDE SEQUENCE [LARGE SCALE GENOMIC DNA]</scope>
    <source>
        <strain evidence="2 3">WL0002</strain>
    </source>
</reference>
<dbReference type="EMBL" id="JAOWKY010000001">
    <property type="protein sequence ID" value="MCV2868419.1"/>
    <property type="molecule type" value="Genomic_DNA"/>
</dbReference>
<comment type="caution">
    <text evidence="2">The sequence shown here is derived from an EMBL/GenBank/DDBJ whole genome shotgun (WGS) entry which is preliminary data.</text>
</comment>
<evidence type="ECO:0008006" key="4">
    <source>
        <dbReference type="Google" id="ProtNLM"/>
    </source>
</evidence>
<evidence type="ECO:0000313" key="2">
    <source>
        <dbReference type="EMBL" id="MCV2868419.1"/>
    </source>
</evidence>